<dbReference type="EMBL" id="CP045643">
    <property type="protein sequence ID" value="QFZ71961.1"/>
    <property type="molecule type" value="Genomic_DNA"/>
</dbReference>
<sequence length="95" mass="10872">MPGPTRPFDLQTNHDSTLDPAPPNFENWWTFAEHIRAGYEPMDDPGWEEVVQDLRRGWQMMTQSNMKQYNRSGNRKPGAQPGAPPVTRLQPAARP</sequence>
<reference evidence="2 3" key="1">
    <citation type="submission" date="2019-10" db="EMBL/GenBank/DDBJ databases">
        <title>A novel species.</title>
        <authorList>
            <person name="Gao J."/>
        </authorList>
    </citation>
    <scope>NUCLEOTIDE SEQUENCE [LARGE SCALE GENOMIC DNA]</scope>
    <source>
        <strain evidence="2 3">QMT-28</strain>
    </source>
</reference>
<feature type="region of interest" description="Disordered" evidence="1">
    <location>
        <begin position="1"/>
        <end position="21"/>
    </location>
</feature>
<protein>
    <submittedName>
        <fullName evidence="2">Uncharacterized protein</fullName>
    </submittedName>
</protein>
<dbReference type="KEGG" id="sfy:GFH48_00560"/>
<evidence type="ECO:0000256" key="1">
    <source>
        <dbReference type="SAM" id="MobiDB-lite"/>
    </source>
</evidence>
<keyword evidence="3" id="KW-1185">Reference proteome</keyword>
<dbReference type="RefSeq" id="WP_153286328.1">
    <property type="nucleotide sequence ID" value="NZ_CP045643.1"/>
</dbReference>
<dbReference type="AlphaFoldDB" id="A0A5Q0L4W9"/>
<accession>A0A5Q0L4W9</accession>
<organism evidence="2 3">
    <name type="scientific">Streptomyces fagopyri</name>
    <dbReference type="NCBI Taxonomy" id="2662397"/>
    <lineage>
        <taxon>Bacteria</taxon>
        <taxon>Bacillati</taxon>
        <taxon>Actinomycetota</taxon>
        <taxon>Actinomycetes</taxon>
        <taxon>Kitasatosporales</taxon>
        <taxon>Streptomycetaceae</taxon>
        <taxon>Streptomyces</taxon>
    </lineage>
</organism>
<evidence type="ECO:0000313" key="3">
    <source>
        <dbReference type="Proteomes" id="UP000326179"/>
    </source>
</evidence>
<name>A0A5Q0L4W9_9ACTN</name>
<gene>
    <name evidence="2" type="ORF">GFH48_00560</name>
</gene>
<proteinExistence type="predicted"/>
<evidence type="ECO:0000313" key="2">
    <source>
        <dbReference type="EMBL" id="QFZ71961.1"/>
    </source>
</evidence>
<dbReference type="Proteomes" id="UP000326179">
    <property type="component" value="Chromosome"/>
</dbReference>
<feature type="region of interest" description="Disordered" evidence="1">
    <location>
        <begin position="68"/>
        <end position="95"/>
    </location>
</feature>